<gene>
    <name evidence="5" type="ORF">F7Q99_25350</name>
</gene>
<evidence type="ECO:0000313" key="6">
    <source>
        <dbReference type="Proteomes" id="UP000450000"/>
    </source>
</evidence>
<dbReference type="EMBL" id="WBOF01000001">
    <property type="protein sequence ID" value="MQS15505.1"/>
    <property type="molecule type" value="Genomic_DNA"/>
</dbReference>
<dbReference type="GO" id="GO:0045892">
    <property type="term" value="P:negative regulation of DNA-templated transcription"/>
    <property type="evidence" value="ECO:0007669"/>
    <property type="project" value="InterPro"/>
</dbReference>
<sequence length="134" mass="14683">MEWEETKFVGVHEPTAAAGRGRGELEAEVLSALQQAAPEALTPGEVLERVDGRLAYTTVVTALSRMHAKGLLAREKRGRAFAYTAVSDESELAARTMRRVLDGGTDRAAVLTHFVDELSDADEEFLRRLLDTGR</sequence>
<keyword evidence="6" id="KW-1185">Reference proteome</keyword>
<evidence type="ECO:0000256" key="3">
    <source>
        <dbReference type="ARBA" id="ARBA00023125"/>
    </source>
</evidence>
<dbReference type="Proteomes" id="UP000450000">
    <property type="component" value="Unassembled WGS sequence"/>
</dbReference>
<keyword evidence="4" id="KW-0804">Transcription</keyword>
<accession>A0A6N7KXI8</accession>
<dbReference type="Gene3D" id="1.10.10.10">
    <property type="entry name" value="Winged helix-like DNA-binding domain superfamily/Winged helix DNA-binding domain"/>
    <property type="match status" value="1"/>
</dbReference>
<protein>
    <submittedName>
        <fullName evidence="5">BlaI/MecI/CopY family transcriptional regulator</fullName>
    </submittedName>
</protein>
<dbReference type="AlphaFoldDB" id="A0A6N7KXI8"/>
<evidence type="ECO:0000256" key="2">
    <source>
        <dbReference type="ARBA" id="ARBA00023015"/>
    </source>
</evidence>
<organism evidence="5 6">
    <name type="scientific">Streptomyces kaniharaensis</name>
    <dbReference type="NCBI Taxonomy" id="212423"/>
    <lineage>
        <taxon>Bacteria</taxon>
        <taxon>Bacillati</taxon>
        <taxon>Actinomycetota</taxon>
        <taxon>Actinomycetes</taxon>
        <taxon>Kitasatosporales</taxon>
        <taxon>Streptomycetaceae</taxon>
        <taxon>Streptomyces</taxon>
    </lineage>
</organism>
<dbReference type="OrthoDB" id="9813987at2"/>
<dbReference type="RefSeq" id="WP_153465065.1">
    <property type="nucleotide sequence ID" value="NZ_WBOF01000001.1"/>
</dbReference>
<comment type="similarity">
    <text evidence="1">Belongs to the BlaI transcriptional regulatory family.</text>
</comment>
<evidence type="ECO:0000313" key="5">
    <source>
        <dbReference type="EMBL" id="MQS15505.1"/>
    </source>
</evidence>
<dbReference type="GO" id="GO:0003677">
    <property type="term" value="F:DNA binding"/>
    <property type="evidence" value="ECO:0007669"/>
    <property type="project" value="UniProtKB-KW"/>
</dbReference>
<evidence type="ECO:0000256" key="1">
    <source>
        <dbReference type="ARBA" id="ARBA00011046"/>
    </source>
</evidence>
<dbReference type="SUPFAM" id="SSF46785">
    <property type="entry name" value="Winged helix' DNA-binding domain"/>
    <property type="match status" value="1"/>
</dbReference>
<comment type="caution">
    <text evidence="5">The sequence shown here is derived from an EMBL/GenBank/DDBJ whole genome shotgun (WGS) entry which is preliminary data.</text>
</comment>
<name>A0A6N7KXI8_9ACTN</name>
<dbReference type="Pfam" id="PF03965">
    <property type="entry name" value="Penicillinase_R"/>
    <property type="match status" value="1"/>
</dbReference>
<keyword evidence="3" id="KW-0238">DNA-binding</keyword>
<proteinExistence type="inferred from homology"/>
<evidence type="ECO:0000256" key="4">
    <source>
        <dbReference type="ARBA" id="ARBA00023163"/>
    </source>
</evidence>
<reference evidence="5 6" key="1">
    <citation type="submission" date="2019-09" db="EMBL/GenBank/DDBJ databases">
        <title>Genome Sequences of Streptomyces kaniharaensis ATCC 21070.</title>
        <authorList>
            <person name="Zhu W."/>
            <person name="De Crecy-Lagard V."/>
            <person name="Richards N.G."/>
        </authorList>
    </citation>
    <scope>NUCLEOTIDE SEQUENCE [LARGE SCALE GENOMIC DNA]</scope>
    <source>
        <strain evidence="5 6">SF-557</strain>
    </source>
</reference>
<dbReference type="InterPro" id="IPR036388">
    <property type="entry name" value="WH-like_DNA-bd_sf"/>
</dbReference>
<dbReference type="InterPro" id="IPR005650">
    <property type="entry name" value="BlaI_family"/>
</dbReference>
<dbReference type="Gene3D" id="6.10.140.850">
    <property type="match status" value="1"/>
</dbReference>
<keyword evidence="2" id="KW-0805">Transcription regulation</keyword>
<dbReference type="InterPro" id="IPR036390">
    <property type="entry name" value="WH_DNA-bd_sf"/>
</dbReference>